<dbReference type="InterPro" id="IPR021445">
    <property type="entry name" value="DUF3095"/>
</dbReference>
<dbReference type="EMBL" id="CAICTM010000773">
    <property type="protein sequence ID" value="CAB9516321.1"/>
    <property type="molecule type" value="Genomic_DNA"/>
</dbReference>
<proteinExistence type="predicted"/>
<comment type="caution">
    <text evidence="1">The sequence shown here is derived from an EMBL/GenBank/DDBJ whole genome shotgun (WGS) entry which is preliminary data.</text>
</comment>
<name>A0A9N8E7S5_9STRA</name>
<accession>A0A9N8E7S5</accession>
<reference evidence="1" key="1">
    <citation type="submission" date="2020-06" db="EMBL/GenBank/DDBJ databases">
        <authorList>
            <consortium name="Plant Systems Biology data submission"/>
        </authorList>
    </citation>
    <scope>NUCLEOTIDE SEQUENCE</scope>
    <source>
        <strain evidence="1">D6</strain>
    </source>
</reference>
<gene>
    <name evidence="1" type="ORF">SEMRO_774_G200680.1</name>
</gene>
<dbReference type="Pfam" id="PF11294">
    <property type="entry name" value="DUF3095"/>
    <property type="match status" value="1"/>
</dbReference>
<sequence>MPNQDSNDKHNDNKKKTNWYSSMPSFQAFKEITNDAYYRTAPDDWHVVITDVKGSTKAIEEGRYKDVNTIGAASISTVKTLLEHDNFPYVFGGDGATMMVPPDDIDRVLQALLKLQRLSERTFDLGLRVGHISVREVHHHQANTTSSSRKTIQVAKHELTAGKCVAVFRGGGLTVAESKIKGEEDKYCVVHPPNNKKRDNTFFELSGLSCRWNPVPSKRGKIMSLLVLAREDDHNINNNNAIYNHVLSELDQIYNGELETENPVHTELMTYRTVLENIRNERRFYLHNSASQNPVAFLKRLSEIVYAGSVFRSTTTSSSTKKPKQLAPWAAHYKASMRDHADHRKFDDMLRMIIDCSDEQATRIESILEGMRRDDKIYYGIFKSDTALMTCYVEDLSDGHHIHFVDGGDGGYAMAAKQLKAQLKEQ</sequence>
<dbReference type="OrthoDB" id="51016at2759"/>
<evidence type="ECO:0008006" key="3">
    <source>
        <dbReference type="Google" id="ProtNLM"/>
    </source>
</evidence>
<keyword evidence="2" id="KW-1185">Reference proteome</keyword>
<evidence type="ECO:0000313" key="1">
    <source>
        <dbReference type="EMBL" id="CAB9516321.1"/>
    </source>
</evidence>
<organism evidence="1 2">
    <name type="scientific">Seminavis robusta</name>
    <dbReference type="NCBI Taxonomy" id="568900"/>
    <lineage>
        <taxon>Eukaryota</taxon>
        <taxon>Sar</taxon>
        <taxon>Stramenopiles</taxon>
        <taxon>Ochrophyta</taxon>
        <taxon>Bacillariophyta</taxon>
        <taxon>Bacillariophyceae</taxon>
        <taxon>Bacillariophycidae</taxon>
        <taxon>Naviculales</taxon>
        <taxon>Naviculaceae</taxon>
        <taxon>Seminavis</taxon>
    </lineage>
</organism>
<dbReference type="AlphaFoldDB" id="A0A9N8E7S5"/>
<protein>
    <recommendedName>
        <fullName evidence="3">DUF3095 domain-containing protein</fullName>
    </recommendedName>
</protein>
<dbReference type="Proteomes" id="UP001153069">
    <property type="component" value="Unassembled WGS sequence"/>
</dbReference>
<evidence type="ECO:0000313" key="2">
    <source>
        <dbReference type="Proteomes" id="UP001153069"/>
    </source>
</evidence>